<name>A0A5P2G1V6_9BACT</name>
<accession>A0A5P2G1V6</accession>
<dbReference type="CDD" id="cd02020">
    <property type="entry name" value="CMPK"/>
    <property type="match status" value="1"/>
</dbReference>
<dbReference type="InterPro" id="IPR003136">
    <property type="entry name" value="Cytidylate_kin"/>
</dbReference>
<comment type="catalytic activity">
    <reaction evidence="6 8">
        <text>dCMP + ATP = dCDP + ADP</text>
        <dbReference type="Rhea" id="RHEA:25094"/>
        <dbReference type="ChEBI" id="CHEBI:30616"/>
        <dbReference type="ChEBI" id="CHEBI:57566"/>
        <dbReference type="ChEBI" id="CHEBI:58593"/>
        <dbReference type="ChEBI" id="CHEBI:456216"/>
        <dbReference type="EC" id="2.7.4.25"/>
    </reaction>
</comment>
<dbReference type="NCBIfam" id="TIGR00017">
    <property type="entry name" value="cmk"/>
    <property type="match status" value="1"/>
</dbReference>
<organism evidence="10 11">
    <name type="scientific">Rhizosphaericola mali</name>
    <dbReference type="NCBI Taxonomy" id="2545455"/>
    <lineage>
        <taxon>Bacteria</taxon>
        <taxon>Pseudomonadati</taxon>
        <taxon>Bacteroidota</taxon>
        <taxon>Chitinophagia</taxon>
        <taxon>Chitinophagales</taxon>
        <taxon>Chitinophagaceae</taxon>
        <taxon>Rhizosphaericola</taxon>
    </lineage>
</organism>
<dbReference type="EC" id="2.7.4.25" evidence="8"/>
<evidence type="ECO:0000256" key="1">
    <source>
        <dbReference type="ARBA" id="ARBA00009427"/>
    </source>
</evidence>
<comment type="subcellular location">
    <subcellularLocation>
        <location evidence="8">Cytoplasm</location>
    </subcellularLocation>
</comment>
<evidence type="ECO:0000259" key="9">
    <source>
        <dbReference type="Pfam" id="PF02224"/>
    </source>
</evidence>
<proteinExistence type="inferred from homology"/>
<dbReference type="Gene3D" id="3.40.50.300">
    <property type="entry name" value="P-loop containing nucleotide triphosphate hydrolases"/>
    <property type="match status" value="1"/>
</dbReference>
<reference evidence="10 11" key="1">
    <citation type="submission" date="2019-09" db="EMBL/GenBank/DDBJ databases">
        <title>Complete genome sequence of Arachidicoccus sp. B3-10 isolated from apple orchard soil.</title>
        <authorList>
            <person name="Kim H.S."/>
            <person name="Han K.-I."/>
            <person name="Suh M.K."/>
            <person name="Lee K.C."/>
            <person name="Eom M.K."/>
            <person name="Kim J.-S."/>
            <person name="Kang S.W."/>
            <person name="Sin Y."/>
            <person name="Lee J.-S."/>
        </authorList>
    </citation>
    <scope>NUCLEOTIDE SEQUENCE [LARGE SCALE GENOMIC DNA]</scope>
    <source>
        <strain evidence="10 11">B3-10</strain>
    </source>
</reference>
<evidence type="ECO:0000256" key="3">
    <source>
        <dbReference type="ARBA" id="ARBA00022741"/>
    </source>
</evidence>
<dbReference type="InterPro" id="IPR027417">
    <property type="entry name" value="P-loop_NTPase"/>
</dbReference>
<evidence type="ECO:0000256" key="8">
    <source>
        <dbReference type="HAMAP-Rule" id="MF_00238"/>
    </source>
</evidence>
<feature type="domain" description="Cytidylate kinase" evidence="9">
    <location>
        <begin position="6"/>
        <end position="220"/>
    </location>
</feature>
<dbReference type="GO" id="GO:0005524">
    <property type="term" value="F:ATP binding"/>
    <property type="evidence" value="ECO:0007669"/>
    <property type="project" value="UniProtKB-UniRule"/>
</dbReference>
<dbReference type="GO" id="GO:0036431">
    <property type="term" value="F:dCMP kinase activity"/>
    <property type="evidence" value="ECO:0007669"/>
    <property type="project" value="InterPro"/>
</dbReference>
<protein>
    <recommendedName>
        <fullName evidence="8">Cytidylate kinase</fullName>
        <shortName evidence="8">CK</shortName>
        <ecNumber evidence="8">2.7.4.25</ecNumber>
    </recommendedName>
    <alternativeName>
        <fullName evidence="8">Cytidine monophosphate kinase</fullName>
        <shortName evidence="8">CMP kinase</shortName>
    </alternativeName>
</protein>
<evidence type="ECO:0000313" key="11">
    <source>
        <dbReference type="Proteomes" id="UP000292424"/>
    </source>
</evidence>
<dbReference type="GO" id="GO:0006220">
    <property type="term" value="P:pyrimidine nucleotide metabolic process"/>
    <property type="evidence" value="ECO:0007669"/>
    <property type="project" value="UniProtKB-UniRule"/>
</dbReference>
<dbReference type="RefSeq" id="WP_131328709.1">
    <property type="nucleotide sequence ID" value="NZ_CP044016.1"/>
</dbReference>
<dbReference type="KEGG" id="arac:E0W69_003785"/>
<feature type="binding site" evidence="8">
    <location>
        <begin position="10"/>
        <end position="18"/>
    </location>
    <ligand>
        <name>ATP</name>
        <dbReference type="ChEBI" id="CHEBI:30616"/>
    </ligand>
</feature>
<sequence length="225" mass="25487">MKKINIAIDGYSSCGKSTIAKQLAKELQYIFIDSGAMYRAITLFFLQKNIAASDIEAIRSEISNIHLHFEFNTTTQKNEVVLNGVNVESQIRNLNISNNVSHYAAIAEIRKLAVAQQQSIGKNKGVVMDGRDIGTEVFPDAELKLFMTATPEVRTERRYKELVATQPDITREEVRKNLEERDYIDSHREISPLRQADDAIVLDNSNLTMDEQLALVKNMVNEKLQ</sequence>
<evidence type="ECO:0000256" key="7">
    <source>
        <dbReference type="ARBA" id="ARBA00048478"/>
    </source>
</evidence>
<dbReference type="Proteomes" id="UP000292424">
    <property type="component" value="Chromosome"/>
</dbReference>
<dbReference type="EMBL" id="CP044016">
    <property type="protein sequence ID" value="QES87822.1"/>
    <property type="molecule type" value="Genomic_DNA"/>
</dbReference>
<dbReference type="OrthoDB" id="9807434at2"/>
<dbReference type="GO" id="GO:0015949">
    <property type="term" value="P:nucleobase-containing small molecule interconversion"/>
    <property type="evidence" value="ECO:0007669"/>
    <property type="project" value="TreeGrafter"/>
</dbReference>
<dbReference type="SUPFAM" id="SSF52540">
    <property type="entry name" value="P-loop containing nucleoside triphosphate hydrolases"/>
    <property type="match status" value="1"/>
</dbReference>
<keyword evidence="2 8" id="KW-0808">Transferase</keyword>
<dbReference type="PANTHER" id="PTHR21299">
    <property type="entry name" value="CYTIDYLATE KINASE/PANTOATE-BETA-ALANINE LIGASE"/>
    <property type="match status" value="1"/>
</dbReference>
<evidence type="ECO:0000256" key="5">
    <source>
        <dbReference type="ARBA" id="ARBA00022840"/>
    </source>
</evidence>
<evidence type="ECO:0000256" key="4">
    <source>
        <dbReference type="ARBA" id="ARBA00022777"/>
    </source>
</evidence>
<keyword evidence="8" id="KW-0963">Cytoplasm</keyword>
<gene>
    <name evidence="8" type="primary">cmk</name>
    <name evidence="10" type="ORF">E0W69_003785</name>
</gene>
<dbReference type="PANTHER" id="PTHR21299:SF2">
    <property type="entry name" value="CYTIDYLATE KINASE"/>
    <property type="match status" value="1"/>
</dbReference>
<comment type="catalytic activity">
    <reaction evidence="7 8">
        <text>CMP + ATP = CDP + ADP</text>
        <dbReference type="Rhea" id="RHEA:11600"/>
        <dbReference type="ChEBI" id="CHEBI:30616"/>
        <dbReference type="ChEBI" id="CHEBI:58069"/>
        <dbReference type="ChEBI" id="CHEBI:60377"/>
        <dbReference type="ChEBI" id="CHEBI:456216"/>
        <dbReference type="EC" id="2.7.4.25"/>
    </reaction>
</comment>
<dbReference type="AlphaFoldDB" id="A0A5P2G1V6"/>
<dbReference type="HAMAP" id="MF_00238">
    <property type="entry name" value="Cytidyl_kinase_type1"/>
    <property type="match status" value="1"/>
</dbReference>
<keyword evidence="3 8" id="KW-0547">Nucleotide-binding</keyword>
<evidence type="ECO:0000313" key="10">
    <source>
        <dbReference type="EMBL" id="QES87822.1"/>
    </source>
</evidence>
<keyword evidence="4 8" id="KW-0418">Kinase</keyword>
<dbReference type="GO" id="GO:0005829">
    <property type="term" value="C:cytosol"/>
    <property type="evidence" value="ECO:0007669"/>
    <property type="project" value="TreeGrafter"/>
</dbReference>
<keyword evidence="5 8" id="KW-0067">ATP-binding</keyword>
<dbReference type="Pfam" id="PF02224">
    <property type="entry name" value="Cytidylate_kin"/>
    <property type="match status" value="1"/>
</dbReference>
<evidence type="ECO:0000256" key="6">
    <source>
        <dbReference type="ARBA" id="ARBA00047615"/>
    </source>
</evidence>
<keyword evidence="11" id="KW-1185">Reference proteome</keyword>
<dbReference type="InterPro" id="IPR011994">
    <property type="entry name" value="Cytidylate_kinase_dom"/>
</dbReference>
<comment type="similarity">
    <text evidence="1 8">Belongs to the cytidylate kinase family. Type 1 subfamily.</text>
</comment>
<evidence type="ECO:0000256" key="2">
    <source>
        <dbReference type="ARBA" id="ARBA00022679"/>
    </source>
</evidence>
<dbReference type="GO" id="GO:0036430">
    <property type="term" value="F:CMP kinase activity"/>
    <property type="evidence" value="ECO:0007669"/>
    <property type="project" value="RHEA"/>
</dbReference>